<evidence type="ECO:0000313" key="4">
    <source>
        <dbReference type="EMBL" id="MFD2098620.1"/>
    </source>
</evidence>
<dbReference type="Pfam" id="PF15979">
    <property type="entry name" value="Glyco_hydro_115"/>
    <property type="match status" value="1"/>
</dbReference>
<dbReference type="GO" id="GO:0016787">
    <property type="term" value="F:hydrolase activity"/>
    <property type="evidence" value="ECO:0007669"/>
    <property type="project" value="UniProtKB-KW"/>
</dbReference>
<organism evidence="4 5">
    <name type="scientific">Flagellimonas iocasae</name>
    <dbReference type="NCBI Taxonomy" id="2055905"/>
    <lineage>
        <taxon>Bacteria</taxon>
        <taxon>Pseudomonadati</taxon>
        <taxon>Bacteroidota</taxon>
        <taxon>Flavobacteriia</taxon>
        <taxon>Flavobacteriales</taxon>
        <taxon>Flavobacteriaceae</taxon>
        <taxon>Flagellimonas</taxon>
    </lineage>
</organism>
<accession>A0ABW4XUV5</accession>
<evidence type="ECO:0000259" key="3">
    <source>
        <dbReference type="Pfam" id="PF17829"/>
    </source>
</evidence>
<comment type="caution">
    <text evidence="4">The sequence shown here is derived from an EMBL/GenBank/DDBJ whole genome shotgun (WGS) entry which is preliminary data.</text>
</comment>
<reference evidence="5" key="1">
    <citation type="journal article" date="2019" name="Int. J. Syst. Evol. Microbiol.">
        <title>The Global Catalogue of Microorganisms (GCM) 10K type strain sequencing project: providing services to taxonomists for standard genome sequencing and annotation.</title>
        <authorList>
            <consortium name="The Broad Institute Genomics Platform"/>
            <consortium name="The Broad Institute Genome Sequencing Center for Infectious Disease"/>
            <person name="Wu L."/>
            <person name="Ma J."/>
        </authorList>
    </citation>
    <scope>NUCLEOTIDE SEQUENCE [LARGE SCALE GENOMIC DNA]</scope>
    <source>
        <strain evidence="5">JCM 3389</strain>
    </source>
</reference>
<dbReference type="Gene3D" id="3.20.20.520">
    <property type="entry name" value="Glycosyl hydrolase family 115"/>
    <property type="match status" value="1"/>
</dbReference>
<feature type="signal peptide" evidence="2">
    <location>
        <begin position="1"/>
        <end position="17"/>
    </location>
</feature>
<evidence type="ECO:0000256" key="1">
    <source>
        <dbReference type="ARBA" id="ARBA00022801"/>
    </source>
</evidence>
<dbReference type="RefSeq" id="WP_379829395.1">
    <property type="nucleotide sequence ID" value="NZ_JBHUHU010000001.1"/>
</dbReference>
<proteinExistence type="predicted"/>
<feature type="domain" description="Gylcosyl hydrolase 115 C-terminal" evidence="3">
    <location>
        <begin position="773"/>
        <end position="946"/>
    </location>
</feature>
<name>A0ABW4XUV5_9FLAO</name>
<dbReference type="Proteomes" id="UP001597342">
    <property type="component" value="Unassembled WGS sequence"/>
</dbReference>
<keyword evidence="2" id="KW-0732">Signal</keyword>
<gene>
    <name evidence="4" type="ORF">ACFSJE_02470</name>
</gene>
<dbReference type="PANTHER" id="PTHR37842">
    <property type="match status" value="1"/>
</dbReference>
<protein>
    <submittedName>
        <fullName evidence="4">Glycosyl hydrolase 115 family protein</fullName>
    </submittedName>
</protein>
<feature type="chain" id="PRO_5045064694" evidence="2">
    <location>
        <begin position="18"/>
        <end position="954"/>
    </location>
</feature>
<dbReference type="PANTHER" id="PTHR37842:SF2">
    <property type="entry name" value="GYLCOSYL HYDROLASE 115 C-TERMINAL DOMAIN-CONTAINING PROTEIN"/>
    <property type="match status" value="1"/>
</dbReference>
<dbReference type="InterPro" id="IPR041437">
    <property type="entry name" value="GH115_C"/>
</dbReference>
<dbReference type="InterPro" id="IPR031924">
    <property type="entry name" value="GH115"/>
</dbReference>
<keyword evidence="5" id="KW-1185">Reference proteome</keyword>
<evidence type="ECO:0000256" key="2">
    <source>
        <dbReference type="SAM" id="SignalP"/>
    </source>
</evidence>
<dbReference type="Gene3D" id="2.60.120.1620">
    <property type="match status" value="1"/>
</dbReference>
<dbReference type="SUPFAM" id="SSF55545">
    <property type="entry name" value="beta-N-acetylhexosaminidase-like domain"/>
    <property type="match status" value="1"/>
</dbReference>
<evidence type="ECO:0000313" key="5">
    <source>
        <dbReference type="Proteomes" id="UP001597342"/>
    </source>
</evidence>
<dbReference type="InterPro" id="IPR029018">
    <property type="entry name" value="Hex-like_dom2"/>
</dbReference>
<dbReference type="Gene3D" id="1.20.58.2150">
    <property type="match status" value="1"/>
</dbReference>
<dbReference type="InterPro" id="IPR042301">
    <property type="entry name" value="GH115_sf"/>
</dbReference>
<dbReference type="EMBL" id="JBHUHU010000001">
    <property type="protein sequence ID" value="MFD2098620.1"/>
    <property type="molecule type" value="Genomic_DNA"/>
</dbReference>
<keyword evidence="1 4" id="KW-0378">Hydrolase</keyword>
<sequence length="954" mass="108833">MKKLFLGLFLLPLLSYAQLTVSTAKDNKHPFPIVSKNAMATLVYDGADEKLIEIAALLLANDIEKVTGKRPSTTTSNTSLDKNLVVIGSIGHSSFIDGLIASKKIDVSSIEGQWERFLMQTVKNPFPGVSQALVIAGSDKRGAAFGVFSLSKEIGVSPWHFWADVPAKQRDAIYVEKGKYVSTAPSVKYRGIFLNDEAPALRGWAEETFGGFNHKFYEKVFELLLRNKANYLWPAMWQPSAFADDDPENARLADEYGIVISTSHHEPLMRAHDEWDRFKGGAWNYETNKEKLQEFWRGGIERMGDYESVVTMGMRGDGDEAMSEETAVDLLKTIIEDQRKIIADVTGKPAQETPQVWAIYKEVQDYYDKGLRVDDDILVLYCDDNWGNVRILPKKEDLNHSGGYGMYYHFDFVGGPVSYRWLNVTQLERTWEQMNLSYEWGVQDLWIVNVGDLKPMELPISFFLDFAWNTDAIRAKDLPNYYVDWAKQQFGEEHAAEIAEILSLYTKYNARRTPEMLKPDTYSLFNYREAETIVDDYKNLVEKSQAIYDKLPEQYKSAFYQLVLSPVELCSNLNEMYVAAGKNALYGQQGRASTNSYGDKTKELFFKDEALTKEFHEELEDGKWNHIMAQTHIGYTSWNNPQFNKMPTVSYLQNSPRASLGYVVEQGSISRWNTTGLFSQSFSTFDPINDQHYYLEVFNQGEEALNYTFTPKDDWVKLSKSSGTVQFEEKVIVSIDWDKAPQENTTSEIKISGSGREFTVKVPFRRDIPEAIGFVENNGVISIDAAHFSEKKDTKNIHWTIVPNLGRTDSSIMVEPANAERQSPKNAPSVSYEFTVFDEAKLAVETYLSPTLNYKKNEGLKYAIAIDDEEPQIVNMHEGETQPDWEYPDWWNNSVTDHIKKKRTEHESIKPGKHTLKIWMIDPGVVFQKFVLDLGGLRPSYLGPPESKIVDNNK</sequence>
<dbReference type="Pfam" id="PF17829">
    <property type="entry name" value="GH115_C"/>
    <property type="match status" value="1"/>
</dbReference>
<dbReference type="Gene3D" id="3.30.379.10">
    <property type="entry name" value="Chitobiase/beta-hexosaminidase domain 2-like"/>
    <property type="match status" value="1"/>
</dbReference>